<dbReference type="CDD" id="cd23767">
    <property type="entry name" value="IQCD"/>
    <property type="match status" value="1"/>
</dbReference>
<proteinExistence type="predicted"/>
<dbReference type="PROSITE" id="PS50096">
    <property type="entry name" value="IQ"/>
    <property type="match status" value="1"/>
</dbReference>
<feature type="region of interest" description="Disordered" evidence="2">
    <location>
        <begin position="174"/>
        <end position="202"/>
    </location>
</feature>
<feature type="coiled-coil region" evidence="1">
    <location>
        <begin position="620"/>
        <end position="647"/>
    </location>
</feature>
<dbReference type="EMBL" id="HBHY01003919">
    <property type="protein sequence ID" value="CAE0129539.1"/>
    <property type="molecule type" value="Transcribed_RNA"/>
</dbReference>
<gene>
    <name evidence="3" type="ORF">PSIN1315_LOCUS2587</name>
</gene>
<feature type="compositionally biased region" description="Basic and acidic residues" evidence="2">
    <location>
        <begin position="413"/>
        <end position="428"/>
    </location>
</feature>
<feature type="region of interest" description="Disordered" evidence="2">
    <location>
        <begin position="495"/>
        <end position="533"/>
    </location>
</feature>
<dbReference type="AlphaFoldDB" id="A0A7S3F6B5"/>
<feature type="compositionally biased region" description="Polar residues" evidence="2">
    <location>
        <begin position="516"/>
        <end position="529"/>
    </location>
</feature>
<name>A0A7S3F6B5_9VIRI</name>
<reference evidence="3" key="1">
    <citation type="submission" date="2021-01" db="EMBL/GenBank/DDBJ databases">
        <authorList>
            <person name="Corre E."/>
            <person name="Pelletier E."/>
            <person name="Niang G."/>
            <person name="Scheremetjew M."/>
            <person name="Finn R."/>
            <person name="Kale V."/>
            <person name="Holt S."/>
            <person name="Cochrane G."/>
            <person name="Meng A."/>
            <person name="Brown T."/>
            <person name="Cohen L."/>
        </authorList>
    </citation>
    <scope>NUCLEOTIDE SEQUENCE</scope>
    <source>
        <strain evidence="3">RCC927</strain>
    </source>
</reference>
<organism evidence="3">
    <name type="scientific">Prasinoderma singulare</name>
    <dbReference type="NCBI Taxonomy" id="676789"/>
    <lineage>
        <taxon>Eukaryota</taxon>
        <taxon>Viridiplantae</taxon>
        <taxon>Prasinodermophyta</taxon>
        <taxon>Prasinodermophyceae</taxon>
        <taxon>Prasinodermales</taxon>
        <taxon>Prasinodermaceae</taxon>
        <taxon>Prasinoderma</taxon>
    </lineage>
</organism>
<sequence length="858" mass="95586">MKQLSENRLQQGYRFLLPCESSGDHLEWCEAERAMGKREVTAATYIQAYYRGHVARVRAAERRQQVDRAPDDRELVKALAAAREHRARAARVSGAVTSPSPPTRCVTCRQSKRLASEEDDVALFENNFDASRSVRVPASTMLDYAPLCRSDAHVRISRSPSSGRRHEVSLIRSDAVLSDGHEEGTEGDDCGMGESSSRRGGIDVDMDWLHSRDPTAGLKHLSVSSACDQSLRRQVQQCGDNTELYVAGWLLDEPQAAKETASRANTAVSPRDSQQLDGLRRISRRHAALKKSPGCAHRTRSSLRPLDKAMKDGDTMANVRREAAQRATLRARREAAAAAAEARRAAIEDRVRAAIQVQEKERRLTKLAARLEAQEDAATRRQAAFVSLRDQGRSKMRGTREPLWKRMQAKAAKEEECKAEQRRRQLQERKKRFAPLDIRKQMHSGDTVELRTASRRRRKQFEAAVRRQVGELRMEPIQDAVKHGSAVENIVTTDRSRSCASMMSPPRHISRPPQCPSSNNTQRHASTSKLRVPTKRAEQLAQLPLIEAPASQVPFAEVSPMGTAAPLSPTLRQASLQQNSHEYCDLKVIVSGKDALYEGTPLQQHTFCAGPQLYRGKAFRRAMEAERAKKEQAAADMAAKQERLNRRKEYNRHVRDFFAPVSKPTTTTPTFERKSDEGQKYQRSYMSEIFGGAKGTRPKCRYAARSEAVVVPRMLSWRESGRVLPAMACRHGGTGGTHGVSHAKGYSRYMASGCCSTSASRERASSTRLHALGDAHKSKAPPRGAVYPKAMPKPRRSEILDTVHRSMVHTPMTQTRLVHVVRDLETAASMSAGAEVKVGLLTDAIRQKLAALEMLSLL</sequence>
<evidence type="ECO:0000256" key="2">
    <source>
        <dbReference type="SAM" id="MobiDB-lite"/>
    </source>
</evidence>
<accession>A0A7S3F6B5</accession>
<evidence type="ECO:0000313" key="3">
    <source>
        <dbReference type="EMBL" id="CAE0129539.1"/>
    </source>
</evidence>
<evidence type="ECO:0000256" key="1">
    <source>
        <dbReference type="SAM" id="Coils"/>
    </source>
</evidence>
<keyword evidence="1" id="KW-0175">Coiled coil</keyword>
<protein>
    <submittedName>
        <fullName evidence="3">Uncharacterized protein</fullName>
    </submittedName>
</protein>
<feature type="region of interest" description="Disordered" evidence="2">
    <location>
        <begin position="413"/>
        <end position="434"/>
    </location>
</feature>